<dbReference type="Proteomes" id="UP001501671">
    <property type="component" value="Unassembled WGS sequence"/>
</dbReference>
<accession>A0ABP8GCI6</accession>
<keyword evidence="2" id="KW-1185">Reference proteome</keyword>
<organism evidence="1 2">
    <name type="scientific">Pigmentiphaga soli</name>
    <dbReference type="NCBI Taxonomy" id="1007095"/>
    <lineage>
        <taxon>Bacteria</taxon>
        <taxon>Pseudomonadati</taxon>
        <taxon>Pseudomonadota</taxon>
        <taxon>Betaproteobacteria</taxon>
        <taxon>Burkholderiales</taxon>
        <taxon>Alcaligenaceae</taxon>
        <taxon>Pigmentiphaga</taxon>
    </lineage>
</organism>
<protein>
    <recommendedName>
        <fullName evidence="3">DUF4089 domain-containing protein</fullName>
    </recommendedName>
</protein>
<dbReference type="EMBL" id="BAABFO010000001">
    <property type="protein sequence ID" value="GAA4321374.1"/>
    <property type="molecule type" value="Genomic_DNA"/>
</dbReference>
<gene>
    <name evidence="1" type="ORF">GCM10023144_00550</name>
</gene>
<comment type="caution">
    <text evidence="1">The sequence shown here is derived from an EMBL/GenBank/DDBJ whole genome shotgun (WGS) entry which is preliminary data.</text>
</comment>
<dbReference type="RefSeq" id="WP_345245129.1">
    <property type="nucleotide sequence ID" value="NZ_BAABFO010000001.1"/>
</dbReference>
<evidence type="ECO:0000313" key="1">
    <source>
        <dbReference type="EMBL" id="GAA4321374.1"/>
    </source>
</evidence>
<sequence length="64" mass="6643">MNPDTRLVDILAGQLAGYPVAPARAAELLEELRQLHEAVAGAAAMLAFDDAPADFARVLEAGAP</sequence>
<proteinExistence type="predicted"/>
<reference evidence="2" key="1">
    <citation type="journal article" date="2019" name="Int. J. Syst. Evol. Microbiol.">
        <title>The Global Catalogue of Microorganisms (GCM) 10K type strain sequencing project: providing services to taxonomists for standard genome sequencing and annotation.</title>
        <authorList>
            <consortium name="The Broad Institute Genomics Platform"/>
            <consortium name="The Broad Institute Genome Sequencing Center for Infectious Disease"/>
            <person name="Wu L."/>
            <person name="Ma J."/>
        </authorList>
    </citation>
    <scope>NUCLEOTIDE SEQUENCE [LARGE SCALE GENOMIC DNA]</scope>
    <source>
        <strain evidence="2">JCM 17666</strain>
    </source>
</reference>
<name>A0ABP8GCI6_9BURK</name>
<evidence type="ECO:0008006" key="3">
    <source>
        <dbReference type="Google" id="ProtNLM"/>
    </source>
</evidence>
<evidence type="ECO:0000313" key="2">
    <source>
        <dbReference type="Proteomes" id="UP001501671"/>
    </source>
</evidence>